<gene>
    <name evidence="1" type="ORF">SAMD00023353_9600120</name>
</gene>
<reference evidence="1" key="1">
    <citation type="submission" date="2016-03" db="EMBL/GenBank/DDBJ databases">
        <title>Draft genome sequence of Rosellinia necatrix.</title>
        <authorList>
            <person name="Kanematsu S."/>
        </authorList>
    </citation>
    <scope>NUCLEOTIDE SEQUENCE [LARGE SCALE GENOMIC DNA]</scope>
    <source>
        <strain evidence="1">W97</strain>
    </source>
</reference>
<protein>
    <submittedName>
        <fullName evidence="1">Uncharacterized protein</fullName>
    </submittedName>
</protein>
<evidence type="ECO:0000313" key="2">
    <source>
        <dbReference type="Proteomes" id="UP000054516"/>
    </source>
</evidence>
<proteinExistence type="predicted"/>
<name>A0A1S8AAX9_ROSNE</name>
<dbReference type="EMBL" id="DF977541">
    <property type="protein sequence ID" value="GAW27264.1"/>
    <property type="molecule type" value="Genomic_DNA"/>
</dbReference>
<organism evidence="1">
    <name type="scientific">Rosellinia necatrix</name>
    <name type="common">White root-rot fungus</name>
    <dbReference type="NCBI Taxonomy" id="77044"/>
    <lineage>
        <taxon>Eukaryota</taxon>
        <taxon>Fungi</taxon>
        <taxon>Dikarya</taxon>
        <taxon>Ascomycota</taxon>
        <taxon>Pezizomycotina</taxon>
        <taxon>Sordariomycetes</taxon>
        <taxon>Xylariomycetidae</taxon>
        <taxon>Xylariales</taxon>
        <taxon>Xylariaceae</taxon>
        <taxon>Rosellinia</taxon>
    </lineage>
</organism>
<dbReference type="AlphaFoldDB" id="A0A1S8AAX9"/>
<dbReference type="Proteomes" id="UP000054516">
    <property type="component" value="Unassembled WGS sequence"/>
</dbReference>
<keyword evidence="2" id="KW-1185">Reference proteome</keyword>
<accession>A0A1S8AAX9</accession>
<sequence>MIQIFGSRCSVDVSLANYHTKTRITRLRSVAGTAFARHVNGSPLLSGLEKESRLARLVRARPSGTGLPSGIATEESK</sequence>
<evidence type="ECO:0000313" key="1">
    <source>
        <dbReference type="EMBL" id="GAW27264.1"/>
    </source>
</evidence>